<keyword evidence="19" id="KW-0802">TPR repeat</keyword>
<dbReference type="InterPro" id="IPR005467">
    <property type="entry name" value="His_kinase_dom"/>
</dbReference>
<dbReference type="GO" id="GO:0005737">
    <property type="term" value="C:cytoplasm"/>
    <property type="evidence" value="ECO:0007669"/>
    <property type="project" value="UniProtKB-SubCell"/>
</dbReference>
<feature type="transmembrane region" description="Helical" evidence="20">
    <location>
        <begin position="333"/>
        <end position="353"/>
    </location>
</feature>
<keyword evidence="20" id="KW-1133">Transmembrane helix</keyword>
<comment type="function">
    <text evidence="17">Member of the two-component regulatory system NreB/NreC involved in the control of dissimilatory nitrate/nitrite reduction in response to oxygen. NreB functions as a direct oxygen sensor histidine kinase which is autophosphorylated, in the absence of oxygen, probably at the conserved histidine residue, and transfers its phosphate group probably to a conserved aspartate residue of NreC. NreB/NreC activates the expression of the nitrate (narGHJI) and nitrite (nir) reductase operons, as well as the putative nitrate transporter gene narT.</text>
</comment>
<dbReference type="GO" id="GO:0016020">
    <property type="term" value="C:membrane"/>
    <property type="evidence" value="ECO:0007669"/>
    <property type="project" value="InterPro"/>
</dbReference>
<evidence type="ECO:0000256" key="11">
    <source>
        <dbReference type="ARBA" id="ARBA00022741"/>
    </source>
</evidence>
<dbReference type="Pfam" id="PF13424">
    <property type="entry name" value="TPR_12"/>
    <property type="match status" value="1"/>
</dbReference>
<evidence type="ECO:0000256" key="12">
    <source>
        <dbReference type="ARBA" id="ARBA00022777"/>
    </source>
</evidence>
<keyword evidence="13" id="KW-0067">ATP-binding</keyword>
<evidence type="ECO:0000256" key="9">
    <source>
        <dbReference type="ARBA" id="ARBA00022679"/>
    </source>
</evidence>
<gene>
    <name evidence="22" type="ORF">WH52_08795</name>
</gene>
<dbReference type="EMBL" id="LAPZ01000005">
    <property type="protein sequence ID" value="OSY88109.1"/>
    <property type="molecule type" value="Genomic_DNA"/>
</dbReference>
<dbReference type="Pfam" id="PF07730">
    <property type="entry name" value="HisKA_3"/>
    <property type="match status" value="1"/>
</dbReference>
<dbReference type="PRINTS" id="PR00344">
    <property type="entry name" value="BCTRLSENSOR"/>
</dbReference>
<keyword evidence="15" id="KW-0902">Two-component regulatory system</keyword>
<dbReference type="Pfam" id="PF02518">
    <property type="entry name" value="HATPase_c"/>
    <property type="match status" value="1"/>
</dbReference>
<dbReference type="InParanoid" id="A0A1Y2PEF7"/>
<keyword evidence="20" id="KW-0812">Transmembrane</keyword>
<dbReference type="EC" id="2.7.13.3" evidence="4"/>
<evidence type="ECO:0000313" key="23">
    <source>
        <dbReference type="Proteomes" id="UP000194221"/>
    </source>
</evidence>
<evidence type="ECO:0000256" key="14">
    <source>
        <dbReference type="ARBA" id="ARBA00023004"/>
    </source>
</evidence>
<evidence type="ECO:0000256" key="2">
    <source>
        <dbReference type="ARBA" id="ARBA00001966"/>
    </source>
</evidence>
<evidence type="ECO:0000259" key="21">
    <source>
        <dbReference type="PROSITE" id="PS50109"/>
    </source>
</evidence>
<feature type="domain" description="Histidine kinase" evidence="21">
    <location>
        <begin position="400"/>
        <end position="592"/>
    </location>
</feature>
<evidence type="ECO:0000256" key="17">
    <source>
        <dbReference type="ARBA" id="ARBA00024827"/>
    </source>
</evidence>
<evidence type="ECO:0000256" key="5">
    <source>
        <dbReference type="ARBA" id="ARBA00017322"/>
    </source>
</evidence>
<dbReference type="InterPro" id="IPR004358">
    <property type="entry name" value="Sig_transdc_His_kin-like_C"/>
</dbReference>
<keyword evidence="20" id="KW-0472">Membrane</keyword>
<comment type="cofactor">
    <cofactor evidence="2">
        <name>[4Fe-4S] cluster</name>
        <dbReference type="ChEBI" id="CHEBI:49883"/>
    </cofactor>
</comment>
<dbReference type="STRING" id="1635173.WH52_08795"/>
<dbReference type="PROSITE" id="PS50109">
    <property type="entry name" value="HIS_KIN"/>
    <property type="match status" value="1"/>
</dbReference>
<dbReference type="SUPFAM" id="SSF48452">
    <property type="entry name" value="TPR-like"/>
    <property type="match status" value="2"/>
</dbReference>
<dbReference type="Gene3D" id="1.25.40.10">
    <property type="entry name" value="Tetratricopeptide repeat domain"/>
    <property type="match status" value="2"/>
</dbReference>
<keyword evidence="14" id="KW-0408">Iron</keyword>
<name>A0A1Y2PEF7_9FLAO</name>
<reference evidence="22 23" key="1">
    <citation type="submission" date="2015-03" db="EMBL/GenBank/DDBJ databases">
        <title>Genome sequence of Tenacibaculum sp. S2-2, isolated from intestinal microbiota of sea cucumber, Apostichopus japonicas.</title>
        <authorList>
            <person name="Shao Z."/>
            <person name="Wang L."/>
            <person name="Li X."/>
        </authorList>
    </citation>
    <scope>NUCLEOTIDE SEQUENCE [LARGE SCALE GENOMIC DNA]</scope>
    <source>
        <strain evidence="22 23">S2-2</strain>
    </source>
</reference>
<evidence type="ECO:0000256" key="13">
    <source>
        <dbReference type="ARBA" id="ARBA00022840"/>
    </source>
</evidence>
<accession>A0A1Y2PEF7</accession>
<evidence type="ECO:0000256" key="15">
    <source>
        <dbReference type="ARBA" id="ARBA00023012"/>
    </source>
</evidence>
<dbReference type="InterPro" id="IPR019734">
    <property type="entry name" value="TPR_rpt"/>
</dbReference>
<organism evidence="22 23">
    <name type="scientific">Tenacibaculum holothuriorum</name>
    <dbReference type="NCBI Taxonomy" id="1635173"/>
    <lineage>
        <taxon>Bacteria</taxon>
        <taxon>Pseudomonadati</taxon>
        <taxon>Bacteroidota</taxon>
        <taxon>Flavobacteriia</taxon>
        <taxon>Flavobacteriales</taxon>
        <taxon>Flavobacteriaceae</taxon>
        <taxon>Tenacibaculum</taxon>
    </lineage>
</organism>
<dbReference type="Gene3D" id="3.30.565.10">
    <property type="entry name" value="Histidine kinase-like ATPase, C-terminal domain"/>
    <property type="match status" value="1"/>
</dbReference>
<dbReference type="InterPro" id="IPR011712">
    <property type="entry name" value="Sig_transdc_His_kin_sub3_dim/P"/>
</dbReference>
<keyword evidence="12" id="KW-0418">Kinase</keyword>
<dbReference type="Proteomes" id="UP000194221">
    <property type="component" value="Unassembled WGS sequence"/>
</dbReference>
<evidence type="ECO:0000256" key="19">
    <source>
        <dbReference type="PROSITE-ProRule" id="PRU00339"/>
    </source>
</evidence>
<dbReference type="SMART" id="SM00387">
    <property type="entry name" value="HATPase_c"/>
    <property type="match status" value="1"/>
</dbReference>
<evidence type="ECO:0000256" key="20">
    <source>
        <dbReference type="SAM" id="Phobius"/>
    </source>
</evidence>
<keyword evidence="16" id="KW-0411">Iron-sulfur</keyword>
<dbReference type="GO" id="GO:0000155">
    <property type="term" value="F:phosphorelay sensor kinase activity"/>
    <property type="evidence" value="ECO:0007669"/>
    <property type="project" value="InterPro"/>
</dbReference>
<feature type="repeat" description="TPR" evidence="19">
    <location>
        <begin position="174"/>
        <end position="207"/>
    </location>
</feature>
<dbReference type="InterPro" id="IPR036890">
    <property type="entry name" value="HATPase_C_sf"/>
</dbReference>
<evidence type="ECO:0000256" key="8">
    <source>
        <dbReference type="ARBA" id="ARBA00022553"/>
    </source>
</evidence>
<comment type="catalytic activity">
    <reaction evidence="1">
        <text>ATP + protein L-histidine = ADP + protein N-phospho-L-histidine.</text>
        <dbReference type="EC" id="2.7.13.3"/>
    </reaction>
</comment>
<evidence type="ECO:0000313" key="22">
    <source>
        <dbReference type="EMBL" id="OSY88109.1"/>
    </source>
</evidence>
<evidence type="ECO:0000256" key="7">
    <source>
        <dbReference type="ARBA" id="ARBA00022490"/>
    </source>
</evidence>
<dbReference type="SUPFAM" id="SSF55874">
    <property type="entry name" value="ATPase domain of HSP90 chaperone/DNA topoisomerase II/histidine kinase"/>
    <property type="match status" value="1"/>
</dbReference>
<dbReference type="GO" id="GO:0005524">
    <property type="term" value="F:ATP binding"/>
    <property type="evidence" value="ECO:0007669"/>
    <property type="project" value="UniProtKB-KW"/>
</dbReference>
<keyword evidence="8" id="KW-0597">Phosphoprotein</keyword>
<dbReference type="PROSITE" id="PS50005">
    <property type="entry name" value="TPR"/>
    <property type="match status" value="2"/>
</dbReference>
<keyword evidence="7" id="KW-0963">Cytoplasm</keyword>
<keyword evidence="6" id="KW-0004">4Fe-4S</keyword>
<dbReference type="CDD" id="cd16917">
    <property type="entry name" value="HATPase_UhpB-NarQ-NarX-like"/>
    <property type="match status" value="1"/>
</dbReference>
<dbReference type="SMART" id="SM00028">
    <property type="entry name" value="TPR"/>
    <property type="match status" value="5"/>
</dbReference>
<comment type="subcellular location">
    <subcellularLocation>
        <location evidence="3">Cytoplasm</location>
    </subcellularLocation>
</comment>
<feature type="repeat" description="TPR" evidence="19">
    <location>
        <begin position="214"/>
        <end position="247"/>
    </location>
</feature>
<keyword evidence="9" id="KW-0808">Transferase</keyword>
<dbReference type="InterPro" id="IPR011990">
    <property type="entry name" value="TPR-like_helical_dom_sf"/>
</dbReference>
<evidence type="ECO:0000256" key="1">
    <source>
        <dbReference type="ARBA" id="ARBA00000085"/>
    </source>
</evidence>
<dbReference type="InterPro" id="IPR003594">
    <property type="entry name" value="HATPase_dom"/>
</dbReference>
<comment type="caution">
    <text evidence="22">The sequence shown here is derived from an EMBL/GenBank/DDBJ whole genome shotgun (WGS) entry which is preliminary data.</text>
</comment>
<dbReference type="PANTHER" id="PTHR24421">
    <property type="entry name" value="NITRATE/NITRITE SENSOR PROTEIN NARX-RELATED"/>
    <property type="match status" value="1"/>
</dbReference>
<dbReference type="AlphaFoldDB" id="A0A1Y2PEF7"/>
<proteinExistence type="predicted"/>
<evidence type="ECO:0000256" key="4">
    <source>
        <dbReference type="ARBA" id="ARBA00012438"/>
    </source>
</evidence>
<evidence type="ECO:0000256" key="3">
    <source>
        <dbReference type="ARBA" id="ARBA00004496"/>
    </source>
</evidence>
<keyword evidence="11" id="KW-0547">Nucleotide-binding</keyword>
<dbReference type="InterPro" id="IPR050482">
    <property type="entry name" value="Sensor_HK_TwoCompSys"/>
</dbReference>
<evidence type="ECO:0000256" key="18">
    <source>
        <dbReference type="ARBA" id="ARBA00030800"/>
    </source>
</evidence>
<evidence type="ECO:0000256" key="6">
    <source>
        <dbReference type="ARBA" id="ARBA00022485"/>
    </source>
</evidence>
<dbReference type="Gene3D" id="1.20.5.1930">
    <property type="match status" value="1"/>
</dbReference>
<keyword evidence="23" id="KW-1185">Reference proteome</keyword>
<protein>
    <recommendedName>
        <fullName evidence="5">Oxygen sensor histidine kinase NreB</fullName>
        <ecNumber evidence="4">2.7.13.3</ecNumber>
    </recommendedName>
    <alternativeName>
        <fullName evidence="18">Nitrogen regulation protein B</fullName>
    </alternativeName>
</protein>
<evidence type="ECO:0000256" key="10">
    <source>
        <dbReference type="ARBA" id="ARBA00022723"/>
    </source>
</evidence>
<dbReference type="GO" id="GO:0046872">
    <property type="term" value="F:metal ion binding"/>
    <property type="evidence" value="ECO:0007669"/>
    <property type="project" value="UniProtKB-KW"/>
</dbReference>
<dbReference type="PANTHER" id="PTHR24421:SF10">
    <property type="entry name" value="NITRATE_NITRITE SENSOR PROTEIN NARQ"/>
    <property type="match status" value="1"/>
</dbReference>
<dbReference type="GO" id="GO:0046983">
    <property type="term" value="F:protein dimerization activity"/>
    <property type="evidence" value="ECO:0007669"/>
    <property type="project" value="InterPro"/>
</dbReference>
<sequence>MDFQVVKKFIYILFYLIISSQSLCYSKDSSFKYISSIIQKNDSVSAIYKKCLKLYNNKKYREALKESLSLVQQIEKTDNNILLGKTNFLIANIFGKINNHQKSILFYKKNLLLNYTNDLSKIKEIKRLNDNYAPTLLNIGSQYQYLGKSDSAKYYYKKLILLPELNTKQSSIIATAYSNLSGILFREKKIEKAKEYALKAIKIHRNNNNKVNEASALNNLANIYLIEKNYEKAKEFYFKGVNLIEKNSSSNAFKFKEDLYFNLAWTLYKLKDYKAYDYQEKSYAIKDDLRDKEIRRMIEEVYAQQKVNLEKEKTNLVTEQRKLLEAEQNKTNLYLGALALLVIIISTTIVYNYRLRQNNLKLKLSETNLLQQQNIEKLKSEAQIKILNATIDGKEAERKEIAETLHDNVSALLSSANMHLSATKKQFSQNTPVEIEKTQSIILEASQKVRDLSHNLVSSILLKFGLEYAIKDVSKKYSNSELTFHTSANNINRYNQEFEIKIFNVVQELINNILKHSKAKNAYINLKEKNNQLTILVKDDGVGFNTSSSSLKDGGIGLNQIEARIHMLNGNFSINSKENSGTTILIKVPVSHKNKKSSKLTSVS</sequence>
<dbReference type="GO" id="GO:0051539">
    <property type="term" value="F:4 iron, 4 sulfur cluster binding"/>
    <property type="evidence" value="ECO:0007669"/>
    <property type="project" value="UniProtKB-KW"/>
</dbReference>
<evidence type="ECO:0000256" key="16">
    <source>
        <dbReference type="ARBA" id="ARBA00023014"/>
    </source>
</evidence>
<keyword evidence="10" id="KW-0479">Metal-binding</keyword>